<reference evidence="1" key="1">
    <citation type="journal article" date="2025" name="Int. J. Syst. Evol. Microbiol.">
        <title>Inconstantimicrobium mannanitabidum sp. nov., a novel member of the family Clostridiaceae isolated from anoxic soil under the treatment of reductive soil disinfestation.</title>
        <authorList>
            <person name="Ueki A."/>
            <person name="Tonouchi A."/>
            <person name="Honma S."/>
            <person name="Kaku N."/>
            <person name="Ueki K."/>
        </authorList>
    </citation>
    <scope>NUCLEOTIDE SEQUENCE</scope>
    <source>
        <strain evidence="1">TW13</strain>
    </source>
</reference>
<dbReference type="EMBL" id="BROD01000001">
    <property type="protein sequence ID" value="GKX67395.1"/>
    <property type="molecule type" value="Genomic_DNA"/>
</dbReference>
<organism evidence="1 2">
    <name type="scientific">Inconstantimicrobium mannanitabidum</name>
    <dbReference type="NCBI Taxonomy" id="1604901"/>
    <lineage>
        <taxon>Bacteria</taxon>
        <taxon>Bacillati</taxon>
        <taxon>Bacillota</taxon>
        <taxon>Clostridia</taxon>
        <taxon>Eubacteriales</taxon>
        <taxon>Clostridiaceae</taxon>
        <taxon>Inconstantimicrobium</taxon>
    </lineage>
</organism>
<evidence type="ECO:0000313" key="1">
    <source>
        <dbReference type="EMBL" id="GKX67395.1"/>
    </source>
</evidence>
<protein>
    <submittedName>
        <fullName evidence="1">Uncharacterized protein</fullName>
    </submittedName>
</protein>
<gene>
    <name evidence="1" type="ORF">rsdtw13_26530</name>
</gene>
<name>A0ACB5RDP8_9CLOT</name>
<sequence length="546" mass="61102">MKKANLKRYSFKISIVAILIVSLFLCIYSVKNYKSSNVSNSSQFGRMHDMSNNKNGRMNQPPNMPSPNSSSGNAQNENGGFQPNNMQNGNNGMQHGMEGGVVQRGNADTTYLPALTVYSVVFLIMCCVIYYFYKQKKIKINLSNEKVIIFTLLSVGFLLRITVSTLMGGHNDINLFKNWAESAAKSLTQFYSSAMQADYPPLYIYVLGLIGKIATIDGLSSYFVLLLKVPSIIAEVITAYFIYKLSKKRFSVEVSILLATFYIFNPAIFFVSTFWGQVDSFFTLLLVVAVYLLSEKKYVFSSAMFAACVLMKPQGIIFLPILFYELVGQRKIKNFIYAAISALITVVVIILPFSFGQQSPLWILNLYSKTISEYPFASVNGFNFFALIGANGVKNTTTLFIFNYHTWGMIFIVAVSLFSWVIYAKGKNRAFVPAIALFQIAGVFTFSSGMHERYLFSAVALSMLAFIYLKDRRFLILALGFTITNYLNISSVFFNIGDTAFTMALQLTSLMNIILVGYLGKVLFDNAVAKKDNSGEKVTDEKNQAI</sequence>
<dbReference type="Proteomes" id="UP001058074">
    <property type="component" value="Unassembled WGS sequence"/>
</dbReference>
<keyword evidence="2" id="KW-1185">Reference proteome</keyword>
<comment type="caution">
    <text evidence="1">The sequence shown here is derived from an EMBL/GenBank/DDBJ whole genome shotgun (WGS) entry which is preliminary data.</text>
</comment>
<accession>A0ACB5RDP8</accession>
<evidence type="ECO:0000313" key="2">
    <source>
        <dbReference type="Proteomes" id="UP001058074"/>
    </source>
</evidence>
<proteinExistence type="predicted"/>